<dbReference type="Pfam" id="PF19304">
    <property type="entry name" value="PGDH_inter"/>
    <property type="match status" value="1"/>
</dbReference>
<sequence>MSQQESISASTRLKVLIPEKVSPDGLQLLRASLDVHEKQNLSPEDLLGIIGDYDALIVRSETKVTAELLAAGKKLRVVARAGVGVDNVDLASATKLGIIVVNSPQGNINAAAEHTIALLFATARNIGQASLSIKNGKWERSKLVGVEVKGKTLSIVGLGKVGLTVARAAGGLGMNLLAYDPYANITAAASANVELADSLDELLAQADFLTLHTPMIASTRGMIGLNELKKMKKSARVLNVARGGIIDEASILEALETGVIAGAGIDVFTSEPPAPDGIAAKLIAHPKVVATPHLGASTAEAQENVSIDVCEQVLSILSGQLPRSAVNAPIIMAEEYRTLAPFVDLLEKIGSLYTQHFSPSNTQQHLRTTFDLTYEGSLASTSTTKPLFAALIKGLVSPITSAENTNINIVNAELIAKERGILVNESRARENLEAQGGHGYAASVTLRARLNPRSRSASRSNNNRIDSSSTTTNTLPHHHHYHHHLTSTSTSTRTNKSEDQIISGFVSSNNTPYISRLGRFSTSFVPQGTLLIIRNYDEPGKIGAVGQRLGQAGVNVSFMTVAPIDSETRDDVAVIGSGGGGGEGGLHGNAAAAAAAAAAADGAPDPEKEALMILGVDRTVDESVRGDLLSENGVLEVGVVAL</sequence>
<keyword evidence="8" id="KW-0007">Acetylation</keyword>
<dbReference type="Pfam" id="PF00389">
    <property type="entry name" value="2-Hacid_dh"/>
    <property type="match status" value="1"/>
</dbReference>
<comment type="subunit">
    <text evidence="3">Homotetramer.</text>
</comment>
<keyword evidence="10 13" id="KW-0520">NAD</keyword>
<evidence type="ECO:0000256" key="2">
    <source>
        <dbReference type="ARBA" id="ARBA00005854"/>
    </source>
</evidence>
<dbReference type="EMBL" id="CAJPDQ010000017">
    <property type="protein sequence ID" value="CAF9921766.1"/>
    <property type="molecule type" value="Genomic_DNA"/>
</dbReference>
<dbReference type="AlphaFoldDB" id="A0A8H3FBT0"/>
<dbReference type="InterPro" id="IPR029753">
    <property type="entry name" value="D-isomer_DH_CS"/>
</dbReference>
<dbReference type="NCBIfam" id="TIGR01327">
    <property type="entry name" value="PGDH"/>
    <property type="match status" value="1"/>
</dbReference>
<dbReference type="InterPro" id="IPR029009">
    <property type="entry name" value="ASB_dom_sf"/>
</dbReference>
<evidence type="ECO:0000259" key="16">
    <source>
        <dbReference type="Pfam" id="PF02826"/>
    </source>
</evidence>
<keyword evidence="11 13" id="KW-0718">Serine biosynthesis</keyword>
<dbReference type="InterPro" id="IPR006140">
    <property type="entry name" value="D-isomer_DH_NAD-bd"/>
</dbReference>
<reference evidence="18" key="1">
    <citation type="submission" date="2021-03" db="EMBL/GenBank/DDBJ databases">
        <authorList>
            <person name="Tagirdzhanova G."/>
        </authorList>
    </citation>
    <scope>NUCLEOTIDE SEQUENCE</scope>
</reference>
<dbReference type="Gene3D" id="3.30.1330.90">
    <property type="entry name" value="D-3-phosphoglycerate dehydrogenase, domain 3"/>
    <property type="match status" value="1"/>
</dbReference>
<dbReference type="SUPFAM" id="SSF55021">
    <property type="entry name" value="ACT-like"/>
    <property type="match status" value="1"/>
</dbReference>
<dbReference type="InterPro" id="IPR036291">
    <property type="entry name" value="NAD(P)-bd_dom_sf"/>
</dbReference>
<dbReference type="PROSITE" id="PS00671">
    <property type="entry name" value="D_2_HYDROXYACID_DH_3"/>
    <property type="match status" value="1"/>
</dbReference>
<comment type="catalytic activity">
    <reaction evidence="12 13">
        <text>(2R)-3-phosphoglycerate + NAD(+) = 3-phosphooxypyruvate + NADH + H(+)</text>
        <dbReference type="Rhea" id="RHEA:12641"/>
        <dbReference type="ChEBI" id="CHEBI:15378"/>
        <dbReference type="ChEBI" id="CHEBI:18110"/>
        <dbReference type="ChEBI" id="CHEBI:57540"/>
        <dbReference type="ChEBI" id="CHEBI:57945"/>
        <dbReference type="ChEBI" id="CHEBI:58272"/>
        <dbReference type="EC" id="1.1.1.95"/>
    </reaction>
</comment>
<keyword evidence="19" id="KW-1185">Reference proteome</keyword>
<evidence type="ECO:0000256" key="9">
    <source>
        <dbReference type="ARBA" id="ARBA00023002"/>
    </source>
</evidence>
<dbReference type="Proteomes" id="UP000664169">
    <property type="component" value="Unassembled WGS sequence"/>
</dbReference>
<dbReference type="PANTHER" id="PTHR42938">
    <property type="entry name" value="FORMATE DEHYDROGENASE 1"/>
    <property type="match status" value="1"/>
</dbReference>
<name>A0A8H3FBT0_9LECA</name>
<dbReference type="PANTHER" id="PTHR42938:SF22">
    <property type="entry name" value="D-3-PHOSPHOGLYCERATE DEHYDROGENASE"/>
    <property type="match status" value="1"/>
</dbReference>
<dbReference type="InterPro" id="IPR006139">
    <property type="entry name" value="D-isomer_2_OHA_DH_cat_dom"/>
</dbReference>
<comment type="caution">
    <text evidence="18">The sequence shown here is derived from an EMBL/GenBank/DDBJ whole genome shotgun (WGS) entry which is preliminary data.</text>
</comment>
<keyword evidence="9 13" id="KW-0560">Oxidoreductase</keyword>
<evidence type="ECO:0000256" key="5">
    <source>
        <dbReference type="ARBA" id="ARBA00021582"/>
    </source>
</evidence>
<feature type="domain" description="D-isomer specific 2-hydroxyacid dehydrogenase NAD-binding" evidence="16">
    <location>
        <begin position="116"/>
        <end position="295"/>
    </location>
</feature>
<dbReference type="GO" id="GO:0004617">
    <property type="term" value="F:phosphoglycerate dehydrogenase activity"/>
    <property type="evidence" value="ECO:0007669"/>
    <property type="project" value="UniProtKB-EC"/>
</dbReference>
<evidence type="ECO:0000259" key="17">
    <source>
        <dbReference type="Pfam" id="PF19304"/>
    </source>
</evidence>
<evidence type="ECO:0000256" key="6">
    <source>
        <dbReference type="ARBA" id="ARBA00022553"/>
    </source>
</evidence>
<proteinExistence type="inferred from homology"/>
<evidence type="ECO:0000259" key="15">
    <source>
        <dbReference type="Pfam" id="PF00389"/>
    </source>
</evidence>
<dbReference type="OrthoDB" id="16820at2759"/>
<evidence type="ECO:0000256" key="7">
    <source>
        <dbReference type="ARBA" id="ARBA00022605"/>
    </source>
</evidence>
<feature type="region of interest" description="Disordered" evidence="14">
    <location>
        <begin position="449"/>
        <end position="496"/>
    </location>
</feature>
<evidence type="ECO:0000256" key="12">
    <source>
        <dbReference type="ARBA" id="ARBA00048731"/>
    </source>
</evidence>
<keyword evidence="6" id="KW-0597">Phosphoprotein</keyword>
<evidence type="ECO:0000256" key="11">
    <source>
        <dbReference type="ARBA" id="ARBA00023299"/>
    </source>
</evidence>
<gene>
    <name evidence="18" type="ORF">GOMPHAMPRED_002391</name>
</gene>
<dbReference type="Gene3D" id="3.30.70.260">
    <property type="match status" value="1"/>
</dbReference>
<dbReference type="GO" id="GO:0006564">
    <property type="term" value="P:L-serine biosynthetic process"/>
    <property type="evidence" value="ECO:0007669"/>
    <property type="project" value="UniProtKB-KW"/>
</dbReference>
<keyword evidence="7 13" id="KW-0028">Amino-acid biosynthesis</keyword>
<dbReference type="SUPFAM" id="SSF52283">
    <property type="entry name" value="Formate/glycerate dehydrogenase catalytic domain-like"/>
    <property type="match status" value="1"/>
</dbReference>
<dbReference type="InterPro" id="IPR045626">
    <property type="entry name" value="PGDH_ASB_dom"/>
</dbReference>
<accession>A0A8H3FBT0</accession>
<protein>
    <recommendedName>
        <fullName evidence="5 13">D-3-phosphoglycerate dehydrogenase</fullName>
        <ecNumber evidence="4 13">1.1.1.95</ecNumber>
    </recommendedName>
</protein>
<evidence type="ECO:0000256" key="4">
    <source>
        <dbReference type="ARBA" id="ARBA00013143"/>
    </source>
</evidence>
<comment type="pathway">
    <text evidence="1 13">Amino-acid biosynthesis; L-serine biosynthesis; L-serine from 3-phospho-D-glycerate: step 1/3.</text>
</comment>
<dbReference type="CDD" id="cd12173">
    <property type="entry name" value="PGDH_4"/>
    <property type="match status" value="1"/>
</dbReference>
<feature type="domain" description="D-isomer specific 2-hydroxyacid dehydrogenase catalytic" evidence="15">
    <location>
        <begin position="15"/>
        <end position="327"/>
    </location>
</feature>
<evidence type="ECO:0000256" key="13">
    <source>
        <dbReference type="RuleBase" id="RU363003"/>
    </source>
</evidence>
<dbReference type="Pfam" id="PF02826">
    <property type="entry name" value="2-Hacid_dh_C"/>
    <property type="match status" value="1"/>
</dbReference>
<evidence type="ECO:0000256" key="3">
    <source>
        <dbReference type="ARBA" id="ARBA00011881"/>
    </source>
</evidence>
<dbReference type="FunFam" id="3.40.50.720:FF:000021">
    <property type="entry name" value="D-3-phosphoglycerate dehydrogenase"/>
    <property type="match status" value="1"/>
</dbReference>
<evidence type="ECO:0000256" key="1">
    <source>
        <dbReference type="ARBA" id="ARBA00005216"/>
    </source>
</evidence>
<evidence type="ECO:0000256" key="8">
    <source>
        <dbReference type="ARBA" id="ARBA00022990"/>
    </source>
</evidence>
<dbReference type="GO" id="GO:0051287">
    <property type="term" value="F:NAD binding"/>
    <property type="evidence" value="ECO:0007669"/>
    <property type="project" value="UniProtKB-UniRule"/>
</dbReference>
<dbReference type="InterPro" id="IPR045865">
    <property type="entry name" value="ACT-like_dom_sf"/>
</dbReference>
<comment type="similarity">
    <text evidence="2 13">Belongs to the D-isomer specific 2-hydroxyacid dehydrogenase family.</text>
</comment>
<dbReference type="PROSITE" id="PS00670">
    <property type="entry name" value="D_2_HYDROXYACID_DH_2"/>
    <property type="match status" value="1"/>
</dbReference>
<dbReference type="InterPro" id="IPR006236">
    <property type="entry name" value="PGDH"/>
</dbReference>
<evidence type="ECO:0000313" key="19">
    <source>
        <dbReference type="Proteomes" id="UP000664169"/>
    </source>
</evidence>
<organism evidence="18 19">
    <name type="scientific">Gomphillus americanus</name>
    <dbReference type="NCBI Taxonomy" id="1940652"/>
    <lineage>
        <taxon>Eukaryota</taxon>
        <taxon>Fungi</taxon>
        <taxon>Dikarya</taxon>
        <taxon>Ascomycota</taxon>
        <taxon>Pezizomycotina</taxon>
        <taxon>Lecanoromycetes</taxon>
        <taxon>OSLEUM clade</taxon>
        <taxon>Ostropomycetidae</taxon>
        <taxon>Ostropales</taxon>
        <taxon>Graphidaceae</taxon>
        <taxon>Gomphilloideae</taxon>
        <taxon>Gomphillus</taxon>
    </lineage>
</organism>
<evidence type="ECO:0000256" key="14">
    <source>
        <dbReference type="SAM" id="MobiDB-lite"/>
    </source>
</evidence>
<dbReference type="UniPathway" id="UPA00135">
    <property type="reaction ID" value="UER00196"/>
</dbReference>
<feature type="domain" description="D-3-phosphoglycerate dehydrogenase ASB" evidence="17">
    <location>
        <begin position="339"/>
        <end position="431"/>
    </location>
</feature>
<dbReference type="Gene3D" id="3.40.50.720">
    <property type="entry name" value="NAD(P)-binding Rossmann-like Domain"/>
    <property type="match status" value="2"/>
</dbReference>
<dbReference type="SUPFAM" id="SSF143548">
    <property type="entry name" value="Serine metabolism enzymes domain"/>
    <property type="match status" value="1"/>
</dbReference>
<feature type="compositionally biased region" description="Low complexity" evidence="14">
    <location>
        <begin position="453"/>
        <end position="475"/>
    </location>
</feature>
<dbReference type="SUPFAM" id="SSF51735">
    <property type="entry name" value="NAD(P)-binding Rossmann-fold domains"/>
    <property type="match status" value="1"/>
</dbReference>
<dbReference type="EC" id="1.1.1.95" evidence="4 13"/>
<feature type="compositionally biased region" description="Basic residues" evidence="14">
    <location>
        <begin position="476"/>
        <end position="485"/>
    </location>
</feature>
<evidence type="ECO:0000256" key="10">
    <source>
        <dbReference type="ARBA" id="ARBA00023027"/>
    </source>
</evidence>
<evidence type="ECO:0000313" key="18">
    <source>
        <dbReference type="EMBL" id="CAF9921766.1"/>
    </source>
</evidence>